<dbReference type="InterPro" id="IPR006225">
    <property type="entry name" value="PsdUridine_synth_RluC/D"/>
</dbReference>
<evidence type="ECO:0000259" key="8">
    <source>
        <dbReference type="SMART" id="SM00363"/>
    </source>
</evidence>
<keyword evidence="3 6" id="KW-0694">RNA-binding</keyword>
<evidence type="ECO:0000256" key="7">
    <source>
        <dbReference type="RuleBase" id="RU362028"/>
    </source>
</evidence>
<dbReference type="PANTHER" id="PTHR21600">
    <property type="entry name" value="MITOCHONDRIAL RNA PSEUDOURIDINE SYNTHASE"/>
    <property type="match status" value="1"/>
</dbReference>
<dbReference type="SMART" id="SM00363">
    <property type="entry name" value="S4"/>
    <property type="match status" value="1"/>
</dbReference>
<name>A0A1Q8E7Q9_9STRE</name>
<evidence type="ECO:0000256" key="5">
    <source>
        <dbReference type="PIRSR" id="PIRSR606225-1"/>
    </source>
</evidence>
<organism evidence="9 10">
    <name type="scientific">Streptococcus cuniculi</name>
    <dbReference type="NCBI Taxonomy" id="1432788"/>
    <lineage>
        <taxon>Bacteria</taxon>
        <taxon>Bacillati</taxon>
        <taxon>Bacillota</taxon>
        <taxon>Bacilli</taxon>
        <taxon>Lactobacillales</taxon>
        <taxon>Streptococcaceae</taxon>
        <taxon>Streptococcus</taxon>
    </lineage>
</organism>
<comment type="similarity">
    <text evidence="2 7">Belongs to the pseudouridine synthase RluA family.</text>
</comment>
<dbReference type="InterPro" id="IPR036986">
    <property type="entry name" value="S4_RNA-bd_sf"/>
</dbReference>
<dbReference type="Proteomes" id="UP000186890">
    <property type="component" value="Unassembled WGS sequence"/>
</dbReference>
<evidence type="ECO:0000256" key="6">
    <source>
        <dbReference type="PROSITE-ProRule" id="PRU00182"/>
    </source>
</evidence>
<dbReference type="AlphaFoldDB" id="A0A1Q8E7Q9"/>
<protein>
    <recommendedName>
        <fullName evidence="7">Pseudouridine synthase</fullName>
        <ecNumber evidence="7">5.4.99.-</ecNumber>
    </recommendedName>
</protein>
<accession>A0A1Q8E7Q9</accession>
<dbReference type="Gene3D" id="3.10.290.10">
    <property type="entry name" value="RNA-binding S4 domain"/>
    <property type="match status" value="1"/>
</dbReference>
<dbReference type="InterPro" id="IPR002942">
    <property type="entry name" value="S4_RNA-bd"/>
</dbReference>
<dbReference type="InterPro" id="IPR050188">
    <property type="entry name" value="RluA_PseudoU_synthase"/>
</dbReference>
<evidence type="ECO:0000256" key="4">
    <source>
        <dbReference type="ARBA" id="ARBA00023235"/>
    </source>
</evidence>
<dbReference type="CDD" id="cd00165">
    <property type="entry name" value="S4"/>
    <property type="match status" value="1"/>
</dbReference>
<dbReference type="RefSeq" id="WP_075104710.1">
    <property type="nucleotide sequence ID" value="NZ_MSJM01000004.1"/>
</dbReference>
<dbReference type="Pfam" id="PF01479">
    <property type="entry name" value="S4"/>
    <property type="match status" value="1"/>
</dbReference>
<dbReference type="Pfam" id="PF00849">
    <property type="entry name" value="PseudoU_synth_2"/>
    <property type="match status" value="1"/>
</dbReference>
<gene>
    <name evidence="9" type="ORF">BU202_05040</name>
</gene>
<feature type="domain" description="RNA-binding S4" evidence="8">
    <location>
        <begin position="10"/>
        <end position="68"/>
    </location>
</feature>
<dbReference type="CDD" id="cd02869">
    <property type="entry name" value="PseudoU_synth_RluA_like"/>
    <property type="match status" value="1"/>
</dbReference>
<dbReference type="NCBIfam" id="TIGR00005">
    <property type="entry name" value="rluA_subfam"/>
    <property type="match status" value="1"/>
</dbReference>
<dbReference type="SUPFAM" id="SSF55174">
    <property type="entry name" value="Alpha-L RNA-binding motif"/>
    <property type="match status" value="1"/>
</dbReference>
<evidence type="ECO:0000256" key="2">
    <source>
        <dbReference type="ARBA" id="ARBA00010876"/>
    </source>
</evidence>
<dbReference type="PROSITE" id="PS01129">
    <property type="entry name" value="PSI_RLU"/>
    <property type="match status" value="1"/>
</dbReference>
<comment type="catalytic activity">
    <reaction evidence="1 7">
        <text>a uridine in RNA = a pseudouridine in RNA</text>
        <dbReference type="Rhea" id="RHEA:48348"/>
        <dbReference type="Rhea" id="RHEA-COMP:12068"/>
        <dbReference type="Rhea" id="RHEA-COMP:12069"/>
        <dbReference type="ChEBI" id="CHEBI:65314"/>
        <dbReference type="ChEBI" id="CHEBI:65315"/>
    </reaction>
</comment>
<reference evidence="10" key="1">
    <citation type="submission" date="2016-12" db="EMBL/GenBank/DDBJ databases">
        <authorList>
            <person name="Gulvik C.A."/>
        </authorList>
    </citation>
    <scope>NUCLEOTIDE SEQUENCE [LARGE SCALE GENOMIC DNA]</scope>
    <source>
        <strain evidence="10">NED12-00049-6B</strain>
    </source>
</reference>
<proteinExistence type="inferred from homology"/>
<evidence type="ECO:0000313" key="10">
    <source>
        <dbReference type="Proteomes" id="UP000186890"/>
    </source>
</evidence>
<comment type="caution">
    <text evidence="9">The sequence shown here is derived from an EMBL/GenBank/DDBJ whole genome shotgun (WGS) entry which is preliminary data.</text>
</comment>
<sequence>MEVRVETGGLRLDKALADLTPLSRSVANEQIKAGLVLVNGQVKKAKYTVQAGDCIQYELPEVAEVDYVAEDIPLEIVYEDADVAVVNKPQGMVVHPSAGHTSGTLVNALLYHVKDLSGINGVMRPGIVHRIDKDTSGLLMVAKHDEAHQKLAEELKAKKSLRKYTAIVHGNLPNDRGVIEAPIGRSEKDRKKQAVTAKGKEALTRFQVLERFGDYTLVELTLETGRTHQIRVHMAYIGHPVAGDEVYGPRKTLKGDGQFLHAKTLGFTHPRTGEVVTFTAEAPAIFRETLEKLRKTNTL</sequence>
<dbReference type="InterPro" id="IPR006145">
    <property type="entry name" value="PsdUridine_synth_RsuA/RluA"/>
</dbReference>
<evidence type="ECO:0000256" key="3">
    <source>
        <dbReference type="ARBA" id="ARBA00022884"/>
    </source>
</evidence>
<dbReference type="GO" id="GO:0000455">
    <property type="term" value="P:enzyme-directed rRNA pseudouridine synthesis"/>
    <property type="evidence" value="ECO:0007669"/>
    <property type="project" value="TreeGrafter"/>
</dbReference>
<dbReference type="GO" id="GO:0120159">
    <property type="term" value="F:rRNA pseudouridine synthase activity"/>
    <property type="evidence" value="ECO:0007669"/>
    <property type="project" value="UniProtKB-ARBA"/>
</dbReference>
<dbReference type="SUPFAM" id="SSF55120">
    <property type="entry name" value="Pseudouridine synthase"/>
    <property type="match status" value="1"/>
</dbReference>
<dbReference type="OrthoDB" id="9807829at2"/>
<dbReference type="PROSITE" id="PS50889">
    <property type="entry name" value="S4"/>
    <property type="match status" value="1"/>
</dbReference>
<feature type="active site" evidence="5">
    <location>
        <position position="132"/>
    </location>
</feature>
<dbReference type="FunFam" id="3.30.2350.10:FF:000006">
    <property type="entry name" value="Pseudouridine synthase"/>
    <property type="match status" value="1"/>
</dbReference>
<evidence type="ECO:0000313" key="9">
    <source>
        <dbReference type="EMBL" id="OLF47834.1"/>
    </source>
</evidence>
<evidence type="ECO:0000256" key="1">
    <source>
        <dbReference type="ARBA" id="ARBA00000073"/>
    </source>
</evidence>
<dbReference type="PANTHER" id="PTHR21600:SF44">
    <property type="entry name" value="RIBOSOMAL LARGE SUBUNIT PSEUDOURIDINE SYNTHASE D"/>
    <property type="match status" value="1"/>
</dbReference>
<keyword evidence="4 7" id="KW-0413">Isomerase</keyword>
<dbReference type="EMBL" id="MSJM01000004">
    <property type="protein sequence ID" value="OLF47834.1"/>
    <property type="molecule type" value="Genomic_DNA"/>
</dbReference>
<comment type="function">
    <text evidence="7">Responsible for synthesis of pseudouridine from uracil.</text>
</comment>
<dbReference type="GO" id="GO:0003723">
    <property type="term" value="F:RNA binding"/>
    <property type="evidence" value="ECO:0007669"/>
    <property type="project" value="UniProtKB-KW"/>
</dbReference>
<dbReference type="Gene3D" id="3.30.2350.10">
    <property type="entry name" value="Pseudouridine synthase"/>
    <property type="match status" value="1"/>
</dbReference>
<dbReference type="InterPro" id="IPR006224">
    <property type="entry name" value="PsdUridine_synth_RluA-like_CS"/>
</dbReference>
<dbReference type="InterPro" id="IPR020103">
    <property type="entry name" value="PsdUridine_synth_cat_dom_sf"/>
</dbReference>
<keyword evidence="10" id="KW-1185">Reference proteome</keyword>
<dbReference type="EC" id="5.4.99.-" evidence="7"/>